<keyword evidence="11" id="KW-0539">Nucleus</keyword>
<dbReference type="KEGG" id="spu:764829"/>
<dbReference type="InterPro" id="IPR005135">
    <property type="entry name" value="Endo/exonuclease/phosphatase"/>
</dbReference>
<dbReference type="FunFam" id="3.60.10.10:FF:000024">
    <property type="entry name" value="Tyrosyl-DNA phosphodiesterase 2"/>
    <property type="match status" value="1"/>
</dbReference>
<evidence type="ECO:0000313" key="15">
    <source>
        <dbReference type="Proteomes" id="UP000007110"/>
    </source>
</evidence>
<protein>
    <recommendedName>
        <fullName evidence="4">Tyrosyl-DNA phosphodiesterase 2</fullName>
    </recommendedName>
    <alternativeName>
        <fullName evidence="12">5'-tyrosyl-DNA phosphodiesterase</fullName>
    </alternativeName>
</protein>
<name>A0A7M7N2Q4_STRPU</name>
<dbReference type="OrthoDB" id="9975959at2759"/>
<keyword evidence="8" id="KW-0378">Hydrolase</keyword>
<dbReference type="CTD" id="51567"/>
<dbReference type="GO" id="GO:0046872">
    <property type="term" value="F:metal ion binding"/>
    <property type="evidence" value="ECO:0007669"/>
    <property type="project" value="UniProtKB-KW"/>
</dbReference>
<dbReference type="OMA" id="IVTSMRR"/>
<accession>A0A7M7N2Q4</accession>
<evidence type="ECO:0000256" key="2">
    <source>
        <dbReference type="ARBA" id="ARBA00001946"/>
    </source>
</evidence>
<evidence type="ECO:0000256" key="5">
    <source>
        <dbReference type="ARBA" id="ARBA00022722"/>
    </source>
</evidence>
<proteinExistence type="predicted"/>
<evidence type="ECO:0000313" key="14">
    <source>
        <dbReference type="EnsemblMetazoa" id="XP_030830225"/>
    </source>
</evidence>
<keyword evidence="6" id="KW-0479">Metal-binding</keyword>
<keyword evidence="5" id="KW-0540">Nuclease</keyword>
<dbReference type="Proteomes" id="UP000007110">
    <property type="component" value="Unassembled WGS sequence"/>
</dbReference>
<dbReference type="GO" id="GO:0006302">
    <property type="term" value="P:double-strand break repair"/>
    <property type="evidence" value="ECO:0000318"/>
    <property type="project" value="GO_Central"/>
</dbReference>
<evidence type="ECO:0000256" key="4">
    <source>
        <dbReference type="ARBA" id="ARBA00017870"/>
    </source>
</evidence>
<keyword evidence="7" id="KW-0227">DNA damage</keyword>
<comment type="subcellular location">
    <subcellularLocation>
        <location evidence="3">Nucleus</location>
        <location evidence="3">PML body</location>
    </subcellularLocation>
</comment>
<comment type="cofactor">
    <cofactor evidence="1">
        <name>Mn(2+)</name>
        <dbReference type="ChEBI" id="CHEBI:29035"/>
    </cofactor>
</comment>
<dbReference type="GO" id="GO:0005737">
    <property type="term" value="C:cytoplasm"/>
    <property type="evidence" value="ECO:0000318"/>
    <property type="project" value="GO_Central"/>
</dbReference>
<evidence type="ECO:0000256" key="7">
    <source>
        <dbReference type="ARBA" id="ARBA00022763"/>
    </source>
</evidence>
<dbReference type="Pfam" id="PF03372">
    <property type="entry name" value="Exo_endo_phos"/>
    <property type="match status" value="1"/>
</dbReference>
<dbReference type="RefSeq" id="XP_030830225.1">
    <property type="nucleotide sequence ID" value="XM_030974365.1"/>
</dbReference>
<evidence type="ECO:0000256" key="6">
    <source>
        <dbReference type="ARBA" id="ARBA00022723"/>
    </source>
</evidence>
<dbReference type="GO" id="GO:0003697">
    <property type="term" value="F:single-stranded DNA binding"/>
    <property type="evidence" value="ECO:0000318"/>
    <property type="project" value="GO_Central"/>
</dbReference>
<dbReference type="GO" id="GO:0004518">
    <property type="term" value="F:nuclease activity"/>
    <property type="evidence" value="ECO:0007669"/>
    <property type="project" value="UniProtKB-KW"/>
</dbReference>
<keyword evidence="9" id="KW-0460">Magnesium</keyword>
<dbReference type="GO" id="GO:0016605">
    <property type="term" value="C:PML body"/>
    <property type="evidence" value="ECO:0000318"/>
    <property type="project" value="GO_Central"/>
</dbReference>
<dbReference type="Gene3D" id="3.60.10.10">
    <property type="entry name" value="Endonuclease/exonuclease/phosphatase"/>
    <property type="match status" value="1"/>
</dbReference>
<dbReference type="InterPro" id="IPR036691">
    <property type="entry name" value="Endo/exonu/phosph_ase_sf"/>
</dbReference>
<organism evidence="14 15">
    <name type="scientific">Strongylocentrotus purpuratus</name>
    <name type="common">Purple sea urchin</name>
    <dbReference type="NCBI Taxonomy" id="7668"/>
    <lineage>
        <taxon>Eukaryota</taxon>
        <taxon>Metazoa</taxon>
        <taxon>Echinodermata</taxon>
        <taxon>Eleutherozoa</taxon>
        <taxon>Echinozoa</taxon>
        <taxon>Echinoidea</taxon>
        <taxon>Euechinoidea</taxon>
        <taxon>Echinacea</taxon>
        <taxon>Camarodonta</taxon>
        <taxon>Echinidea</taxon>
        <taxon>Strongylocentrotidae</taxon>
        <taxon>Strongylocentrotus</taxon>
    </lineage>
</organism>
<evidence type="ECO:0000256" key="3">
    <source>
        <dbReference type="ARBA" id="ARBA00004322"/>
    </source>
</evidence>
<keyword evidence="10" id="KW-0234">DNA repair</keyword>
<dbReference type="InParanoid" id="A0A7M7N2Q4"/>
<evidence type="ECO:0000256" key="11">
    <source>
        <dbReference type="ARBA" id="ARBA00023242"/>
    </source>
</evidence>
<feature type="domain" description="Endonuclease/exonuclease/phosphatase" evidence="13">
    <location>
        <begin position="30"/>
        <end position="271"/>
    </location>
</feature>
<evidence type="ECO:0000256" key="12">
    <source>
        <dbReference type="ARBA" id="ARBA00031304"/>
    </source>
</evidence>
<evidence type="ECO:0000256" key="1">
    <source>
        <dbReference type="ARBA" id="ARBA00001936"/>
    </source>
</evidence>
<dbReference type="PANTHER" id="PTHR15822">
    <property type="entry name" value="TRAF AND TNF RECEPTOR-ASSOCIATED PROTEIN"/>
    <property type="match status" value="1"/>
</dbReference>
<sequence>MAYSVPKQGVWKMASRGGPEGENTNIFRLMSWNIDGLDERNTEERTGAACDTIMKLAPDVVFLQEVVPTTHTLLKARLSSKYTIHAANSIGYYTCTLVKNSSESCITTSLVQPFSNTKMGRNLLIVNASYKNMYLSLMNTHLESTGPAAAERLLQFQQALGEMQIQDPDRVVFFGGDTNLRDKEVASMRGLPQGIVDQWEACGADKKTKFTWDTTTNDNLDWQSGSFKPKLRFDRLFQRPAAGHATNLSISSFKLIGKERLPGCQRFPSDHYGIVCDFDILPGEV</sequence>
<dbReference type="GeneID" id="764829"/>
<dbReference type="FunCoup" id="A0A7M7N2Q4">
    <property type="interactions" value="427"/>
</dbReference>
<reference evidence="14" key="2">
    <citation type="submission" date="2021-01" db="UniProtKB">
        <authorList>
            <consortium name="EnsemblMetazoa"/>
        </authorList>
    </citation>
    <scope>IDENTIFICATION</scope>
</reference>
<evidence type="ECO:0000256" key="9">
    <source>
        <dbReference type="ARBA" id="ARBA00022842"/>
    </source>
</evidence>
<dbReference type="GO" id="GO:0070260">
    <property type="term" value="F:5'-tyrosyl-DNA phosphodiesterase activity"/>
    <property type="evidence" value="ECO:0000318"/>
    <property type="project" value="GO_Central"/>
</dbReference>
<dbReference type="InterPro" id="IPR051547">
    <property type="entry name" value="TDP2-like"/>
</dbReference>
<dbReference type="PANTHER" id="PTHR15822:SF4">
    <property type="entry name" value="TYROSYL-DNA PHOSPHODIESTERASE 2"/>
    <property type="match status" value="1"/>
</dbReference>
<keyword evidence="15" id="KW-1185">Reference proteome</keyword>
<dbReference type="AlphaFoldDB" id="A0A7M7N2Q4"/>
<reference evidence="15" key="1">
    <citation type="submission" date="2015-02" db="EMBL/GenBank/DDBJ databases">
        <title>Genome sequencing for Strongylocentrotus purpuratus.</title>
        <authorList>
            <person name="Murali S."/>
            <person name="Liu Y."/>
            <person name="Vee V."/>
            <person name="English A."/>
            <person name="Wang M."/>
            <person name="Skinner E."/>
            <person name="Han Y."/>
            <person name="Muzny D.M."/>
            <person name="Worley K.C."/>
            <person name="Gibbs R.A."/>
        </authorList>
    </citation>
    <scope>NUCLEOTIDE SEQUENCE</scope>
</reference>
<comment type="cofactor">
    <cofactor evidence="2">
        <name>Mg(2+)</name>
        <dbReference type="ChEBI" id="CHEBI:18420"/>
    </cofactor>
</comment>
<dbReference type="SUPFAM" id="SSF56219">
    <property type="entry name" value="DNase I-like"/>
    <property type="match status" value="1"/>
</dbReference>
<dbReference type="CDD" id="cd09080">
    <property type="entry name" value="TDP2"/>
    <property type="match status" value="1"/>
</dbReference>
<evidence type="ECO:0000256" key="10">
    <source>
        <dbReference type="ARBA" id="ARBA00023204"/>
    </source>
</evidence>
<dbReference type="EnsemblMetazoa" id="XM_030974365">
    <property type="protein sequence ID" value="XP_030830225"/>
    <property type="gene ID" value="LOC764829"/>
</dbReference>
<evidence type="ECO:0000256" key="8">
    <source>
        <dbReference type="ARBA" id="ARBA00022801"/>
    </source>
</evidence>
<evidence type="ECO:0000259" key="13">
    <source>
        <dbReference type="Pfam" id="PF03372"/>
    </source>
</evidence>